<dbReference type="InterPro" id="IPR013655">
    <property type="entry name" value="PAS_fold_3"/>
</dbReference>
<dbReference type="Proteomes" id="UP000759298">
    <property type="component" value="Unassembled WGS sequence"/>
</dbReference>
<dbReference type="RefSeq" id="WP_222824636.1">
    <property type="nucleotide sequence ID" value="NZ_JAHWXP010000002.1"/>
</dbReference>
<evidence type="ECO:0000256" key="8">
    <source>
        <dbReference type="SAM" id="MobiDB-lite"/>
    </source>
</evidence>
<dbReference type="EC" id="2.7.13.3" evidence="2"/>
<dbReference type="PANTHER" id="PTHR43102">
    <property type="entry name" value="SLR1143 PROTEIN"/>
    <property type="match status" value="1"/>
</dbReference>
<dbReference type="InterPro" id="IPR000014">
    <property type="entry name" value="PAS"/>
</dbReference>
<dbReference type="Pfam" id="PF08447">
    <property type="entry name" value="PAS_3"/>
    <property type="match status" value="1"/>
</dbReference>
<dbReference type="InterPro" id="IPR035965">
    <property type="entry name" value="PAS-like_dom_sf"/>
</dbReference>
<comment type="catalytic activity">
    <reaction evidence="1">
        <text>ATP + protein L-histidine = ADP + protein N-phospho-L-histidine.</text>
        <dbReference type="EC" id="2.7.13.3"/>
    </reaction>
</comment>
<evidence type="ECO:0000256" key="2">
    <source>
        <dbReference type="ARBA" id="ARBA00012438"/>
    </source>
</evidence>
<keyword evidence="5" id="KW-0547">Nucleotide-binding</keyword>
<evidence type="ECO:0000256" key="7">
    <source>
        <dbReference type="ARBA" id="ARBA00022840"/>
    </source>
</evidence>
<evidence type="ECO:0000256" key="5">
    <source>
        <dbReference type="ARBA" id="ARBA00022741"/>
    </source>
</evidence>
<evidence type="ECO:0000313" key="11">
    <source>
        <dbReference type="Proteomes" id="UP000759298"/>
    </source>
</evidence>
<accession>A0ABS7PD97</accession>
<dbReference type="Gene3D" id="3.30.450.20">
    <property type="entry name" value="PAS domain"/>
    <property type="match status" value="1"/>
</dbReference>
<feature type="region of interest" description="Disordered" evidence="8">
    <location>
        <begin position="1"/>
        <end position="24"/>
    </location>
</feature>
<keyword evidence="7" id="KW-0067">ATP-binding</keyword>
<dbReference type="InterPro" id="IPR036890">
    <property type="entry name" value="HATPase_C_sf"/>
</dbReference>
<dbReference type="InterPro" id="IPR011102">
    <property type="entry name" value="Sig_transdc_His_kinase_HWE"/>
</dbReference>
<dbReference type="SUPFAM" id="SSF55781">
    <property type="entry name" value="GAF domain-like"/>
    <property type="match status" value="1"/>
</dbReference>
<dbReference type="Pfam" id="PF01590">
    <property type="entry name" value="GAF"/>
    <property type="match status" value="1"/>
</dbReference>
<protein>
    <recommendedName>
        <fullName evidence="2">histidine kinase</fullName>
        <ecNumber evidence="2">2.7.13.3</ecNumber>
    </recommendedName>
</protein>
<evidence type="ECO:0000259" key="9">
    <source>
        <dbReference type="SMART" id="SM00911"/>
    </source>
</evidence>
<keyword evidence="3" id="KW-0597">Phosphoprotein</keyword>
<dbReference type="InterPro" id="IPR029016">
    <property type="entry name" value="GAF-like_dom_sf"/>
</dbReference>
<dbReference type="EMBL" id="JAHWXP010000002">
    <property type="protein sequence ID" value="MBY8337053.1"/>
    <property type="molecule type" value="Genomic_DNA"/>
</dbReference>
<dbReference type="Gene3D" id="3.30.565.10">
    <property type="entry name" value="Histidine kinase-like ATPase, C-terminal domain"/>
    <property type="match status" value="1"/>
</dbReference>
<dbReference type="SUPFAM" id="SSF55874">
    <property type="entry name" value="ATPase domain of HSP90 chaperone/DNA topoisomerase II/histidine kinase"/>
    <property type="match status" value="1"/>
</dbReference>
<name>A0ABS7PD97_9SPHN</name>
<dbReference type="Pfam" id="PF07536">
    <property type="entry name" value="HWE_HK"/>
    <property type="match status" value="1"/>
</dbReference>
<organism evidence="10 11">
    <name type="scientific">Alteriqipengyuania abyssalis</name>
    <dbReference type="NCBI Taxonomy" id="2860200"/>
    <lineage>
        <taxon>Bacteria</taxon>
        <taxon>Pseudomonadati</taxon>
        <taxon>Pseudomonadota</taxon>
        <taxon>Alphaproteobacteria</taxon>
        <taxon>Sphingomonadales</taxon>
        <taxon>Erythrobacteraceae</taxon>
        <taxon>Alteriqipengyuania</taxon>
    </lineage>
</organism>
<keyword evidence="6" id="KW-0418">Kinase</keyword>
<evidence type="ECO:0000256" key="1">
    <source>
        <dbReference type="ARBA" id="ARBA00000085"/>
    </source>
</evidence>
<dbReference type="Gene3D" id="3.30.450.40">
    <property type="match status" value="1"/>
</dbReference>
<dbReference type="InterPro" id="IPR003018">
    <property type="entry name" value="GAF"/>
</dbReference>
<dbReference type="SMART" id="SM00086">
    <property type="entry name" value="PAC"/>
    <property type="match status" value="1"/>
</dbReference>
<comment type="caution">
    <text evidence="10">The sequence shown here is derived from an EMBL/GenBank/DDBJ whole genome shotgun (WGS) entry which is preliminary data.</text>
</comment>
<proteinExistence type="predicted"/>
<evidence type="ECO:0000313" key="10">
    <source>
        <dbReference type="EMBL" id="MBY8337053.1"/>
    </source>
</evidence>
<dbReference type="NCBIfam" id="TIGR00229">
    <property type="entry name" value="sensory_box"/>
    <property type="match status" value="1"/>
</dbReference>
<evidence type="ECO:0000256" key="6">
    <source>
        <dbReference type="ARBA" id="ARBA00022777"/>
    </source>
</evidence>
<dbReference type="SMART" id="SM00911">
    <property type="entry name" value="HWE_HK"/>
    <property type="match status" value="1"/>
</dbReference>
<dbReference type="PANTHER" id="PTHR43102:SF2">
    <property type="entry name" value="GAF DOMAIN-CONTAINING PROTEIN"/>
    <property type="match status" value="1"/>
</dbReference>
<gene>
    <name evidence="10" type="ORF">KYN89_08320</name>
</gene>
<evidence type="ECO:0000256" key="3">
    <source>
        <dbReference type="ARBA" id="ARBA00022553"/>
    </source>
</evidence>
<reference evidence="10 11" key="1">
    <citation type="submission" date="2021-07" db="EMBL/GenBank/DDBJ databases">
        <title>Alteriqipengyuania abyssalis NZ-12B nov, sp.nov isolated from deep sea sponge in pacific ocean.</title>
        <authorList>
            <person name="Tareen S."/>
            <person name="Wink J."/>
        </authorList>
    </citation>
    <scope>NUCLEOTIDE SEQUENCE [LARGE SCALE GENOMIC DNA]</scope>
    <source>
        <strain evidence="10 11">NZ-12B</strain>
    </source>
</reference>
<keyword evidence="11" id="KW-1185">Reference proteome</keyword>
<sequence>MDTLFETKSADANRPDAAASAPGDRARELAPFGIDSLEDDFELESIAAFAAKLCGTPNASVTIVEERRQRFLARHGLESNETPRSVSFCAHAMQGDELFVVPDATKDPRFADNDLVTGETHLRFYAGAPLVTEDGTELGALCVIDTEPHPEGLNELQQEGLRVLARSAVRRFVNEREALRSRDQAKERARMLNLVLDSVPGIAWSADEDLTFDFFNARWDEVTGATPPRSADDWQAHIHPDEFDQSRLKLQEAARAKQVYEDEWRLRLADGSYRWALSRAVPIQLGNGRWRWVGTIIDIDDAHRLSESRDLLARELSHRIKNIFAVVASLITLSARRDPDLRYFAQEMTDKIAALGRAHEFVAPTGMVRENTLHGLLDQIFAPYNSQHEQRITVTGSNPTIQGRAATPLALVFHELATNSAKYGVLANEEGVVDVTISQADHDMLRIEWHEPGVAPLETGGEGFGSRLLKMSVEGQMQGRIDRQWSEDGLSVVLDLSLAALAG</sequence>
<feature type="domain" description="Signal transduction histidine kinase HWE region" evidence="9">
    <location>
        <begin position="315"/>
        <end position="398"/>
    </location>
</feature>
<keyword evidence="4" id="KW-0808">Transferase</keyword>
<evidence type="ECO:0000256" key="4">
    <source>
        <dbReference type="ARBA" id="ARBA00022679"/>
    </source>
</evidence>
<dbReference type="InterPro" id="IPR001610">
    <property type="entry name" value="PAC"/>
</dbReference>
<dbReference type="SUPFAM" id="SSF55785">
    <property type="entry name" value="PYP-like sensor domain (PAS domain)"/>
    <property type="match status" value="1"/>
</dbReference>
<dbReference type="CDD" id="cd00130">
    <property type="entry name" value="PAS"/>
    <property type="match status" value="1"/>
</dbReference>